<reference evidence="2" key="2">
    <citation type="submission" date="2020-11" db="EMBL/GenBank/DDBJ databases">
        <authorList>
            <person name="McCartney M.A."/>
            <person name="Auch B."/>
            <person name="Kono T."/>
            <person name="Mallez S."/>
            <person name="Becker A."/>
            <person name="Gohl D.M."/>
            <person name="Silverstein K.A.T."/>
            <person name="Koren S."/>
            <person name="Bechman K.B."/>
            <person name="Herman A."/>
            <person name="Abrahante J.E."/>
            <person name="Garbe J."/>
        </authorList>
    </citation>
    <scope>NUCLEOTIDE SEQUENCE</scope>
    <source>
        <strain evidence="2">Duluth1</strain>
        <tissue evidence="2">Whole animal</tissue>
    </source>
</reference>
<gene>
    <name evidence="2" type="ORF">DPMN_185631</name>
</gene>
<feature type="chain" id="PRO_5039577961" evidence="1">
    <location>
        <begin position="28"/>
        <end position="89"/>
    </location>
</feature>
<dbReference type="Proteomes" id="UP000828390">
    <property type="component" value="Unassembled WGS sequence"/>
</dbReference>
<dbReference type="AlphaFoldDB" id="A0A9D4DN60"/>
<organism evidence="2 3">
    <name type="scientific">Dreissena polymorpha</name>
    <name type="common">Zebra mussel</name>
    <name type="synonym">Mytilus polymorpha</name>
    <dbReference type="NCBI Taxonomy" id="45954"/>
    <lineage>
        <taxon>Eukaryota</taxon>
        <taxon>Metazoa</taxon>
        <taxon>Spiralia</taxon>
        <taxon>Lophotrochozoa</taxon>
        <taxon>Mollusca</taxon>
        <taxon>Bivalvia</taxon>
        <taxon>Autobranchia</taxon>
        <taxon>Heteroconchia</taxon>
        <taxon>Euheterodonta</taxon>
        <taxon>Imparidentia</taxon>
        <taxon>Neoheterodontei</taxon>
        <taxon>Myida</taxon>
        <taxon>Dreissenoidea</taxon>
        <taxon>Dreissenidae</taxon>
        <taxon>Dreissena</taxon>
    </lineage>
</organism>
<reference evidence="2" key="1">
    <citation type="journal article" date="2019" name="bioRxiv">
        <title>The Genome of the Zebra Mussel, Dreissena polymorpha: A Resource for Invasive Species Research.</title>
        <authorList>
            <person name="McCartney M.A."/>
            <person name="Auch B."/>
            <person name="Kono T."/>
            <person name="Mallez S."/>
            <person name="Zhang Y."/>
            <person name="Obille A."/>
            <person name="Becker A."/>
            <person name="Abrahante J.E."/>
            <person name="Garbe J."/>
            <person name="Badalamenti J.P."/>
            <person name="Herman A."/>
            <person name="Mangelson H."/>
            <person name="Liachko I."/>
            <person name="Sullivan S."/>
            <person name="Sone E.D."/>
            <person name="Koren S."/>
            <person name="Silverstein K.A.T."/>
            <person name="Beckman K.B."/>
            <person name="Gohl D.M."/>
        </authorList>
    </citation>
    <scope>NUCLEOTIDE SEQUENCE</scope>
    <source>
        <strain evidence="2">Duluth1</strain>
        <tissue evidence="2">Whole animal</tissue>
    </source>
</reference>
<dbReference type="EMBL" id="JAIWYP010000010">
    <property type="protein sequence ID" value="KAH3751087.1"/>
    <property type="molecule type" value="Genomic_DNA"/>
</dbReference>
<proteinExistence type="predicted"/>
<protein>
    <submittedName>
        <fullName evidence="2">Uncharacterized protein</fullName>
    </submittedName>
</protein>
<keyword evidence="1" id="KW-0732">Signal</keyword>
<evidence type="ECO:0000313" key="2">
    <source>
        <dbReference type="EMBL" id="KAH3751087.1"/>
    </source>
</evidence>
<evidence type="ECO:0000313" key="3">
    <source>
        <dbReference type="Proteomes" id="UP000828390"/>
    </source>
</evidence>
<evidence type="ECO:0000256" key="1">
    <source>
        <dbReference type="SAM" id="SignalP"/>
    </source>
</evidence>
<feature type="signal peptide" evidence="1">
    <location>
        <begin position="1"/>
        <end position="27"/>
    </location>
</feature>
<sequence length="89" mass="9189">MSIYSIFTKPFLLALSTYLSVDSSTGALNVATDKTLTSATSGGNVTTITADAGLNATDSADGTTVVHPLQRSWTNHVHGYPSADPTTAN</sequence>
<accession>A0A9D4DN60</accession>
<name>A0A9D4DN60_DREPO</name>
<keyword evidence="3" id="KW-1185">Reference proteome</keyword>
<comment type="caution">
    <text evidence="2">The sequence shown here is derived from an EMBL/GenBank/DDBJ whole genome shotgun (WGS) entry which is preliminary data.</text>
</comment>